<organism evidence="1">
    <name type="scientific">viral metagenome</name>
    <dbReference type="NCBI Taxonomy" id="1070528"/>
    <lineage>
        <taxon>unclassified sequences</taxon>
        <taxon>metagenomes</taxon>
        <taxon>organismal metagenomes</taxon>
    </lineage>
</organism>
<protein>
    <submittedName>
        <fullName evidence="1">Uncharacterized protein</fullName>
    </submittedName>
</protein>
<proteinExistence type="predicted"/>
<name>A0A6C0KMT7_9ZZZZ</name>
<dbReference type="EMBL" id="MN740923">
    <property type="protein sequence ID" value="QHU18067.1"/>
    <property type="molecule type" value="Genomic_DNA"/>
</dbReference>
<reference evidence="1" key="1">
    <citation type="journal article" date="2020" name="Nature">
        <title>Giant virus diversity and host interactions through global metagenomics.</title>
        <authorList>
            <person name="Schulz F."/>
            <person name="Roux S."/>
            <person name="Paez-Espino D."/>
            <person name="Jungbluth S."/>
            <person name="Walsh D.A."/>
            <person name="Denef V.J."/>
            <person name="McMahon K.D."/>
            <person name="Konstantinidis K.T."/>
            <person name="Eloe-Fadrosh E.A."/>
            <person name="Kyrpides N.C."/>
            <person name="Woyke T."/>
        </authorList>
    </citation>
    <scope>NUCLEOTIDE SEQUENCE</scope>
    <source>
        <strain evidence="1">GVMAG-S-3300012919-55</strain>
    </source>
</reference>
<dbReference type="AlphaFoldDB" id="A0A6C0KMT7"/>
<evidence type="ECO:0000313" key="1">
    <source>
        <dbReference type="EMBL" id="QHU18067.1"/>
    </source>
</evidence>
<sequence>MRKIVFDDPFLKKTIHDDEELYNIQNHITYINNIYHNNDFSYNHVLTQEIKKKHSSYKSQDKKKNRYDESQHITYDELLKKIYESELKCYYCKKDLILIYKNKNEKNQWSLERFNNNLGHYESNTCISCLGCNLQRRNENHEYFKQSKQFKITKL</sequence>
<dbReference type="Gene3D" id="3.30.40.220">
    <property type="match status" value="1"/>
</dbReference>
<accession>A0A6C0KMT7</accession>